<dbReference type="Proteomes" id="UP000185669">
    <property type="component" value="Unassembled WGS sequence"/>
</dbReference>
<dbReference type="InterPro" id="IPR050492">
    <property type="entry name" value="Bact_metal-bind_prot9"/>
</dbReference>
<dbReference type="PANTHER" id="PTHR42953:SF3">
    <property type="entry name" value="HIGH-AFFINITY ZINC UPTAKE SYSTEM PROTEIN ZNUA"/>
    <property type="match status" value="1"/>
</dbReference>
<sequence>MKQQIRLVSLSLFLLILLLVPFTAAAAEATVAVTIVPQIEMVEAIVGDKVEVVEMIPKGFSPSNYAPSPAEMRAFNKAGIYFSMGVPADIQNILPRAEAVSGLKVIKLFEEIEAEYPNRYFGERKEQPEDEAANEHSHQGGRDPHIWLSPDRVKYMVQIMRDELIKILPQYENEFKENAAQYLSELAAADQENSKLLAPYQGESILVYHPSFGYFTEHYGLEMMAIEEEGKDPGPRHLQDIIKMAAEKGIKNVFYQAEIDSRKTRAVAEELSGDIVELNPLAENYIQNLKVMAQKMAAELAERDDK</sequence>
<dbReference type="Pfam" id="PF01297">
    <property type="entry name" value="ZnuA"/>
    <property type="match status" value="1"/>
</dbReference>
<comment type="similarity">
    <text evidence="1">Belongs to the bacterial solute-binding protein 9 family.</text>
</comment>
<dbReference type="AlphaFoldDB" id="A0A1N6Z254"/>
<proteinExistence type="inferred from homology"/>
<dbReference type="STRING" id="56779.SAMN05421834_11624"/>
<keyword evidence="6" id="KW-1185">Reference proteome</keyword>
<dbReference type="EMBL" id="FTNC01000016">
    <property type="protein sequence ID" value="SIR20896.1"/>
    <property type="molecule type" value="Genomic_DNA"/>
</dbReference>
<evidence type="ECO:0000256" key="3">
    <source>
        <dbReference type="ARBA" id="ARBA00022729"/>
    </source>
</evidence>
<dbReference type="GO" id="GO:0030001">
    <property type="term" value="P:metal ion transport"/>
    <property type="evidence" value="ECO:0007669"/>
    <property type="project" value="InterPro"/>
</dbReference>
<reference evidence="6" key="1">
    <citation type="submission" date="2017-01" db="EMBL/GenBank/DDBJ databases">
        <authorList>
            <person name="Varghese N."/>
            <person name="Submissions S."/>
        </authorList>
    </citation>
    <scope>NUCLEOTIDE SEQUENCE [LARGE SCALE GENOMIC DNA]</scope>
    <source>
        <strain evidence="6">ATCC 700103</strain>
    </source>
</reference>
<evidence type="ECO:0000256" key="2">
    <source>
        <dbReference type="ARBA" id="ARBA00022448"/>
    </source>
</evidence>
<dbReference type="GO" id="GO:0046872">
    <property type="term" value="F:metal ion binding"/>
    <property type="evidence" value="ECO:0007669"/>
    <property type="project" value="InterPro"/>
</dbReference>
<keyword evidence="2" id="KW-0813">Transport</keyword>
<dbReference type="SUPFAM" id="SSF53807">
    <property type="entry name" value="Helical backbone' metal receptor"/>
    <property type="match status" value="1"/>
</dbReference>
<evidence type="ECO:0000256" key="4">
    <source>
        <dbReference type="SAM" id="SignalP"/>
    </source>
</evidence>
<dbReference type="PANTHER" id="PTHR42953">
    <property type="entry name" value="HIGH-AFFINITY ZINC UPTAKE SYSTEM PROTEIN ZNUA-RELATED"/>
    <property type="match status" value="1"/>
</dbReference>
<feature type="chain" id="PRO_5013224217" evidence="4">
    <location>
        <begin position="27"/>
        <end position="306"/>
    </location>
</feature>
<evidence type="ECO:0000313" key="5">
    <source>
        <dbReference type="EMBL" id="SIR20896.1"/>
    </source>
</evidence>
<gene>
    <name evidence="5" type="ORF">SAMN05421834_11624</name>
</gene>
<dbReference type="RefSeq" id="WP_233493648.1">
    <property type="nucleotide sequence ID" value="NZ_FTNC01000016.1"/>
</dbReference>
<evidence type="ECO:0000313" key="6">
    <source>
        <dbReference type="Proteomes" id="UP000185669"/>
    </source>
</evidence>
<feature type="signal peptide" evidence="4">
    <location>
        <begin position="1"/>
        <end position="26"/>
    </location>
</feature>
<accession>A0A1N6Z254</accession>
<organism evidence="5 6">
    <name type="scientific">Halanaerobium kushneri</name>
    <dbReference type="NCBI Taxonomy" id="56779"/>
    <lineage>
        <taxon>Bacteria</taxon>
        <taxon>Bacillati</taxon>
        <taxon>Bacillota</taxon>
        <taxon>Clostridia</taxon>
        <taxon>Halanaerobiales</taxon>
        <taxon>Halanaerobiaceae</taxon>
        <taxon>Halanaerobium</taxon>
    </lineage>
</organism>
<protein>
    <submittedName>
        <fullName evidence="5">Zinc transport system substrate-binding protein</fullName>
    </submittedName>
</protein>
<keyword evidence="3 4" id="KW-0732">Signal</keyword>
<dbReference type="Gene3D" id="3.40.50.1980">
    <property type="entry name" value="Nitrogenase molybdenum iron protein domain"/>
    <property type="match status" value="2"/>
</dbReference>
<dbReference type="InterPro" id="IPR006127">
    <property type="entry name" value="ZnuA-like"/>
</dbReference>
<evidence type="ECO:0000256" key="1">
    <source>
        <dbReference type="ARBA" id="ARBA00011028"/>
    </source>
</evidence>
<name>A0A1N6Z254_9FIRM</name>